<dbReference type="Pfam" id="PF00128">
    <property type="entry name" value="Alpha-amylase"/>
    <property type="match status" value="1"/>
</dbReference>
<organism evidence="2 4">
    <name type="scientific">Holdemania massiliensis</name>
    <dbReference type="NCBI Taxonomy" id="1468449"/>
    <lineage>
        <taxon>Bacteria</taxon>
        <taxon>Bacillati</taxon>
        <taxon>Bacillota</taxon>
        <taxon>Erysipelotrichia</taxon>
        <taxon>Erysipelotrichales</taxon>
        <taxon>Erysipelotrichaceae</taxon>
        <taxon>Holdemania</taxon>
    </lineage>
</organism>
<sequence length="435" mass="50547">MSKRTTAKDRSLSLYQVFVRNYAPSGTFREVEKDLDRIAAMGFDYLYLLPIHPIGVQQRKGDLGSPYAISDYWAINPEYGTLEEFKQLIQATHDHHMKIMIDIVINHTAYDHPFTQTHPEYYYHKPDGNFGNRVGDWTDILDLNYSCEALREEMINMLCYWAKLGVDGYRCDVASLVPVSFWQQAAEAVAKINPDHFWLAESVEPEFIRALRSEGFEVATDSELYTAFDCLYDYDIYDQFKAAVSEKSSLQPYKQAVRDQQWRYPANFLKLRFLENHDQPRIASYTQDHDKILNWVGYSFFAQGTAFVYAGQEAWNTHQPSLFTKDLVDWTQRDPAYEALIHRLNEIRRMDFMGTHRQFVLHDNPQEVLVCEYQCEDSRVFGIFNVRGLEGELPLTKVDGEFVNLIDNQPVIVEKGQLKLSRKPQIFVCSSPAAE</sequence>
<dbReference type="Proteomes" id="UP000433575">
    <property type="component" value="Unassembled WGS sequence"/>
</dbReference>
<dbReference type="Proteomes" id="UP000480929">
    <property type="component" value="Unassembled WGS sequence"/>
</dbReference>
<feature type="domain" description="Glycosyl hydrolase family 13 catalytic" evidence="1">
    <location>
        <begin position="16"/>
        <end position="348"/>
    </location>
</feature>
<dbReference type="EMBL" id="WKPJ01000008">
    <property type="protein sequence ID" value="MSA89123.1"/>
    <property type="molecule type" value="Genomic_DNA"/>
</dbReference>
<dbReference type="InterPro" id="IPR006047">
    <property type="entry name" value="GH13_cat_dom"/>
</dbReference>
<evidence type="ECO:0000313" key="4">
    <source>
        <dbReference type="Proteomes" id="UP000433575"/>
    </source>
</evidence>
<dbReference type="SUPFAM" id="SSF51445">
    <property type="entry name" value="(Trans)glycosidases"/>
    <property type="match status" value="1"/>
</dbReference>
<dbReference type="PANTHER" id="PTHR47786:SF2">
    <property type="entry name" value="GLYCOSYL HYDROLASE FAMILY 13 CATALYTIC DOMAIN-CONTAINING PROTEIN"/>
    <property type="match status" value="1"/>
</dbReference>
<comment type="caution">
    <text evidence="2">The sequence shown here is derived from an EMBL/GenBank/DDBJ whole genome shotgun (WGS) entry which is preliminary data.</text>
</comment>
<dbReference type="OrthoDB" id="9805159at2"/>
<dbReference type="SMART" id="SM00642">
    <property type="entry name" value="Aamy"/>
    <property type="match status" value="1"/>
</dbReference>
<name>A0A6N7S5G3_9FIRM</name>
<accession>A0A6N7S5G3</accession>
<dbReference type="EMBL" id="WKPI01000009">
    <property type="protein sequence ID" value="MSC32875.1"/>
    <property type="molecule type" value="Genomic_DNA"/>
</dbReference>
<dbReference type="Pfam" id="PF18612">
    <property type="entry name" value="Bac_A_amyl_C"/>
    <property type="match status" value="1"/>
</dbReference>
<evidence type="ECO:0000259" key="1">
    <source>
        <dbReference type="SMART" id="SM00642"/>
    </source>
</evidence>
<keyword evidence="5" id="KW-1185">Reference proteome</keyword>
<dbReference type="CDD" id="cd11313">
    <property type="entry name" value="AmyAc_arch_bac_AmyA"/>
    <property type="match status" value="1"/>
</dbReference>
<dbReference type="PANTHER" id="PTHR47786">
    <property type="entry name" value="ALPHA-1,4-GLUCAN:MALTOSE-1-PHOSPHATE MALTOSYLTRANSFERASE"/>
    <property type="match status" value="1"/>
</dbReference>
<dbReference type="Gene3D" id="3.20.20.80">
    <property type="entry name" value="Glycosidases"/>
    <property type="match status" value="1"/>
</dbReference>
<dbReference type="InterPro" id="IPR041331">
    <property type="entry name" value="Bac_A_amyl_C"/>
</dbReference>
<evidence type="ECO:0000313" key="3">
    <source>
        <dbReference type="EMBL" id="MSC32875.1"/>
    </source>
</evidence>
<dbReference type="GO" id="GO:0005975">
    <property type="term" value="P:carbohydrate metabolic process"/>
    <property type="evidence" value="ECO:0007669"/>
    <property type="project" value="InterPro"/>
</dbReference>
<gene>
    <name evidence="3" type="ORF">GKD88_07055</name>
    <name evidence="2" type="ORF">GKE08_07270</name>
</gene>
<dbReference type="InterPro" id="IPR017853">
    <property type="entry name" value="GH"/>
</dbReference>
<evidence type="ECO:0000313" key="2">
    <source>
        <dbReference type="EMBL" id="MSA89123.1"/>
    </source>
</evidence>
<dbReference type="AlphaFoldDB" id="A0A6N7S5G3"/>
<protein>
    <submittedName>
        <fullName evidence="2">Alpha-amylase</fullName>
    </submittedName>
</protein>
<proteinExistence type="predicted"/>
<evidence type="ECO:0000313" key="5">
    <source>
        <dbReference type="Proteomes" id="UP000480929"/>
    </source>
</evidence>
<dbReference type="RefSeq" id="WP_154238483.1">
    <property type="nucleotide sequence ID" value="NZ_CALJPI010000277.1"/>
</dbReference>
<reference evidence="4 5" key="1">
    <citation type="journal article" date="2019" name="Nat. Med.">
        <title>A library of human gut bacterial isolates paired with longitudinal multiomics data enables mechanistic microbiome research.</title>
        <authorList>
            <person name="Poyet M."/>
            <person name="Groussin M."/>
            <person name="Gibbons S.M."/>
            <person name="Avila-Pacheco J."/>
            <person name="Jiang X."/>
            <person name="Kearney S.M."/>
            <person name="Perrotta A.R."/>
            <person name="Berdy B."/>
            <person name="Zhao S."/>
            <person name="Lieberman T.D."/>
            <person name="Swanson P.K."/>
            <person name="Smith M."/>
            <person name="Roesemann S."/>
            <person name="Alexander J.E."/>
            <person name="Rich S.A."/>
            <person name="Livny J."/>
            <person name="Vlamakis H."/>
            <person name="Clish C."/>
            <person name="Bullock K."/>
            <person name="Deik A."/>
            <person name="Scott J."/>
            <person name="Pierce K.A."/>
            <person name="Xavier R.J."/>
            <person name="Alm E.J."/>
        </authorList>
    </citation>
    <scope>NUCLEOTIDE SEQUENCE [LARGE SCALE GENOMIC DNA]</scope>
    <source>
        <strain evidence="2 4">BIOML-A4</strain>
        <strain evidence="3 5">BIOML-A5</strain>
    </source>
</reference>